<accession>A0AAE3QYT3</accession>
<dbReference type="InterPro" id="IPR018060">
    <property type="entry name" value="HTH_AraC"/>
</dbReference>
<comment type="caution">
    <text evidence="5">The sequence shown here is derived from an EMBL/GenBank/DDBJ whole genome shotgun (WGS) entry which is preliminary data.</text>
</comment>
<feature type="domain" description="HTH araC/xylS-type" evidence="4">
    <location>
        <begin position="221"/>
        <end position="320"/>
    </location>
</feature>
<dbReference type="GO" id="GO:0003700">
    <property type="term" value="F:DNA-binding transcription factor activity"/>
    <property type="evidence" value="ECO:0007669"/>
    <property type="project" value="InterPro"/>
</dbReference>
<sequence length="325" mass="36824">MKILALHLHSFIEYAQLRGVSRREILSVMTTPPENFLQEAATVSSEDFFAAINFITTSLKDDLLGIRLGNFLNMNSLGLIYQISLQATTIEEALFYLNNYIDNTIRVVQPEIQFIKDRIIINLSTDGDKSEASTIVLESLLTIISRELAMMTAQPLDFQLFSPACSPDYPSEWQQGKSFAISFKAALLKASLQDISRLHLDALIPEYLKLIETMKLEPTFSSKVKIASLNMAKPELPALEKIADVFNLTPRTLQRRLSTEQTTFRQIIDDLKKQISYMLLQHNRFSVADVSYVLGYSEPAAFIHSFKKWYGNSPEKVRTRLAVSA</sequence>
<dbReference type="SMART" id="SM00342">
    <property type="entry name" value="HTH_ARAC"/>
    <property type="match status" value="1"/>
</dbReference>
<dbReference type="GO" id="GO:0000976">
    <property type="term" value="F:transcription cis-regulatory region binding"/>
    <property type="evidence" value="ECO:0007669"/>
    <property type="project" value="TreeGrafter"/>
</dbReference>
<dbReference type="InterPro" id="IPR009057">
    <property type="entry name" value="Homeodomain-like_sf"/>
</dbReference>
<protein>
    <submittedName>
        <fullName evidence="5">Helix-turn-helix transcriptional regulator</fullName>
    </submittedName>
</protein>
<dbReference type="AlphaFoldDB" id="A0AAE3QYT3"/>
<evidence type="ECO:0000259" key="4">
    <source>
        <dbReference type="PROSITE" id="PS01124"/>
    </source>
</evidence>
<keyword evidence="2" id="KW-0238">DNA-binding</keyword>
<dbReference type="PROSITE" id="PS01124">
    <property type="entry name" value="HTH_ARAC_FAMILY_2"/>
    <property type="match status" value="1"/>
</dbReference>
<evidence type="ECO:0000256" key="3">
    <source>
        <dbReference type="ARBA" id="ARBA00023163"/>
    </source>
</evidence>
<dbReference type="PANTHER" id="PTHR47894:SF1">
    <property type="entry name" value="HTH-TYPE TRANSCRIPTIONAL REGULATOR VQSM"/>
    <property type="match status" value="1"/>
</dbReference>
<organism evidence="5 6">
    <name type="scientific">Xanthocytophaga agilis</name>
    <dbReference type="NCBI Taxonomy" id="3048010"/>
    <lineage>
        <taxon>Bacteria</taxon>
        <taxon>Pseudomonadati</taxon>
        <taxon>Bacteroidota</taxon>
        <taxon>Cytophagia</taxon>
        <taxon>Cytophagales</taxon>
        <taxon>Rhodocytophagaceae</taxon>
        <taxon>Xanthocytophaga</taxon>
    </lineage>
</organism>
<proteinExistence type="predicted"/>
<dbReference type="Pfam" id="PF12833">
    <property type="entry name" value="HTH_18"/>
    <property type="match status" value="1"/>
</dbReference>
<dbReference type="Proteomes" id="UP001232063">
    <property type="component" value="Unassembled WGS sequence"/>
</dbReference>
<evidence type="ECO:0000313" key="5">
    <source>
        <dbReference type="EMBL" id="MDJ1500606.1"/>
    </source>
</evidence>
<dbReference type="SUPFAM" id="SSF46689">
    <property type="entry name" value="Homeodomain-like"/>
    <property type="match status" value="1"/>
</dbReference>
<name>A0AAE3QYT3_9BACT</name>
<dbReference type="RefSeq" id="WP_314510129.1">
    <property type="nucleotide sequence ID" value="NZ_JASJOU010000002.1"/>
</dbReference>
<dbReference type="PANTHER" id="PTHR47894">
    <property type="entry name" value="HTH-TYPE TRANSCRIPTIONAL REGULATOR GADX"/>
    <property type="match status" value="1"/>
</dbReference>
<dbReference type="EMBL" id="JASJOU010000002">
    <property type="protein sequence ID" value="MDJ1500606.1"/>
    <property type="molecule type" value="Genomic_DNA"/>
</dbReference>
<keyword evidence="1" id="KW-0805">Transcription regulation</keyword>
<keyword evidence="6" id="KW-1185">Reference proteome</keyword>
<evidence type="ECO:0000256" key="2">
    <source>
        <dbReference type="ARBA" id="ARBA00023125"/>
    </source>
</evidence>
<dbReference type="GO" id="GO:0005829">
    <property type="term" value="C:cytosol"/>
    <property type="evidence" value="ECO:0007669"/>
    <property type="project" value="TreeGrafter"/>
</dbReference>
<reference evidence="5" key="1">
    <citation type="submission" date="2023-05" db="EMBL/GenBank/DDBJ databases">
        <authorList>
            <person name="Zhang X."/>
        </authorList>
    </citation>
    <scope>NUCLEOTIDE SEQUENCE</scope>
    <source>
        <strain evidence="5">BD1B2-1</strain>
    </source>
</reference>
<gene>
    <name evidence="5" type="ORF">QNI22_08115</name>
</gene>
<dbReference type="Gene3D" id="1.10.10.60">
    <property type="entry name" value="Homeodomain-like"/>
    <property type="match status" value="1"/>
</dbReference>
<evidence type="ECO:0000313" key="6">
    <source>
        <dbReference type="Proteomes" id="UP001232063"/>
    </source>
</evidence>
<evidence type="ECO:0000256" key="1">
    <source>
        <dbReference type="ARBA" id="ARBA00023015"/>
    </source>
</evidence>
<keyword evidence="3" id="KW-0804">Transcription</keyword>